<evidence type="ECO:0000313" key="1">
    <source>
        <dbReference type="EMBL" id="MFC3659008.1"/>
    </source>
</evidence>
<evidence type="ECO:0000313" key="2">
    <source>
        <dbReference type="Proteomes" id="UP001595724"/>
    </source>
</evidence>
<reference evidence="2" key="1">
    <citation type="journal article" date="2019" name="Int. J. Syst. Evol. Microbiol.">
        <title>The Global Catalogue of Microorganisms (GCM) 10K type strain sequencing project: providing services to taxonomists for standard genome sequencing and annotation.</title>
        <authorList>
            <consortium name="The Broad Institute Genomics Platform"/>
            <consortium name="The Broad Institute Genome Sequencing Center for Infectious Disease"/>
            <person name="Wu L."/>
            <person name="Ma J."/>
        </authorList>
    </citation>
    <scope>NUCLEOTIDE SEQUENCE [LARGE SCALE GENOMIC DNA]</scope>
    <source>
        <strain evidence="2">KCTC 42211</strain>
    </source>
</reference>
<sequence length="68" mass="7490">MSALIVRLGPVANAVEQHQRIGSTESRQQVVNRVLADIRAGHHPYVPDMDDLQRIEHAGRAPAQAVRS</sequence>
<accession>A0ABV7URA7</accession>
<evidence type="ECO:0008006" key="3">
    <source>
        <dbReference type="Google" id="ProtNLM"/>
    </source>
</evidence>
<dbReference type="RefSeq" id="WP_386705967.1">
    <property type="nucleotide sequence ID" value="NZ_JBHRYF010000001.1"/>
</dbReference>
<protein>
    <recommendedName>
        <fullName evidence="3">Antitoxin</fullName>
    </recommendedName>
</protein>
<name>A0ABV7URA7_9GAMM</name>
<keyword evidence="2" id="KW-1185">Reference proteome</keyword>
<organism evidence="1 2">
    <name type="scientific">Luteimonas notoginsengisoli</name>
    <dbReference type="NCBI Taxonomy" id="1578200"/>
    <lineage>
        <taxon>Bacteria</taxon>
        <taxon>Pseudomonadati</taxon>
        <taxon>Pseudomonadota</taxon>
        <taxon>Gammaproteobacteria</taxon>
        <taxon>Lysobacterales</taxon>
        <taxon>Lysobacteraceae</taxon>
        <taxon>Luteimonas</taxon>
    </lineage>
</organism>
<gene>
    <name evidence="1" type="ORF">ACFOM9_02810</name>
</gene>
<proteinExistence type="predicted"/>
<dbReference type="EMBL" id="JBHRYF010000001">
    <property type="protein sequence ID" value="MFC3659008.1"/>
    <property type="molecule type" value="Genomic_DNA"/>
</dbReference>
<comment type="caution">
    <text evidence="1">The sequence shown here is derived from an EMBL/GenBank/DDBJ whole genome shotgun (WGS) entry which is preliminary data.</text>
</comment>
<dbReference type="Proteomes" id="UP001595724">
    <property type="component" value="Unassembled WGS sequence"/>
</dbReference>